<dbReference type="AlphaFoldDB" id="A0ABD0Z0I3"/>
<gene>
    <name evidence="1" type="ORF">AAG570_013473</name>
</gene>
<dbReference type="Gene3D" id="3.40.50.300">
    <property type="entry name" value="P-loop containing nucleotide triphosphate hydrolases"/>
    <property type="match status" value="1"/>
</dbReference>
<name>A0ABD0Z0I3_9HEMI</name>
<organism evidence="1 2">
    <name type="scientific">Ranatra chinensis</name>
    <dbReference type="NCBI Taxonomy" id="642074"/>
    <lineage>
        <taxon>Eukaryota</taxon>
        <taxon>Metazoa</taxon>
        <taxon>Ecdysozoa</taxon>
        <taxon>Arthropoda</taxon>
        <taxon>Hexapoda</taxon>
        <taxon>Insecta</taxon>
        <taxon>Pterygota</taxon>
        <taxon>Neoptera</taxon>
        <taxon>Paraneoptera</taxon>
        <taxon>Hemiptera</taxon>
        <taxon>Heteroptera</taxon>
        <taxon>Panheteroptera</taxon>
        <taxon>Nepomorpha</taxon>
        <taxon>Nepidae</taxon>
        <taxon>Ranatrinae</taxon>
        <taxon>Ranatra</taxon>
    </lineage>
</organism>
<evidence type="ECO:0000313" key="2">
    <source>
        <dbReference type="Proteomes" id="UP001558652"/>
    </source>
</evidence>
<proteinExistence type="predicted"/>
<accession>A0ABD0Z0I3</accession>
<keyword evidence="2" id="KW-1185">Reference proteome</keyword>
<reference evidence="1 2" key="1">
    <citation type="submission" date="2024-07" db="EMBL/GenBank/DDBJ databases">
        <title>Chromosome-level genome assembly of the water stick insect Ranatra chinensis (Heteroptera: Nepidae).</title>
        <authorList>
            <person name="Liu X."/>
        </authorList>
    </citation>
    <scope>NUCLEOTIDE SEQUENCE [LARGE SCALE GENOMIC DNA]</scope>
    <source>
        <strain evidence="1">Cailab_2021Rc</strain>
        <tissue evidence="1">Muscle</tissue>
    </source>
</reference>
<dbReference type="EMBL" id="JBFDAA010000009">
    <property type="protein sequence ID" value="KAL1128939.1"/>
    <property type="molecule type" value="Genomic_DNA"/>
</dbReference>
<evidence type="ECO:0000313" key="1">
    <source>
        <dbReference type="EMBL" id="KAL1128939.1"/>
    </source>
</evidence>
<comment type="caution">
    <text evidence="1">The sequence shown here is derived from an EMBL/GenBank/DDBJ whole genome shotgun (WGS) entry which is preliminary data.</text>
</comment>
<dbReference type="Proteomes" id="UP001558652">
    <property type="component" value="Unassembled WGS sequence"/>
</dbReference>
<sequence>MASKSRNMFYENKKQKTTEIVESVSLQELSQEKIDKLMSSGKLPVVVGGTNYYIESILWKILIEEPSGSEGLLFERDEDIISEDAVLGAALEPQKRVRLAAAHLTRLIRYSESVFVRLLAAYRQSEDILVTDPPERHRHLIETVSKFTRETNDKCEGKSWCWAEMKAAEKEMVGSLGRLAESLEFDCPEGSRLEELNPEAEVTPELREIACNAFGTLVSSAEDLTRCLQRCCPDRCLQVTQFKATLTKGDS</sequence>
<dbReference type="Pfam" id="PF01715">
    <property type="entry name" value="IPPT"/>
    <property type="match status" value="1"/>
</dbReference>
<dbReference type="InterPro" id="IPR027417">
    <property type="entry name" value="P-loop_NTPase"/>
</dbReference>
<protein>
    <submittedName>
        <fullName evidence="1">Uncharacterized protein</fullName>
    </submittedName>
</protein>